<dbReference type="AlphaFoldDB" id="A0A431U886"/>
<gene>
    <name evidence="1" type="ORF">EJV47_05520</name>
</gene>
<dbReference type="PANTHER" id="PTHR11102:SF160">
    <property type="entry name" value="ERAD-ASSOCIATED E3 UBIQUITIN-PROTEIN LIGASE COMPONENT HRD3"/>
    <property type="match status" value="1"/>
</dbReference>
<evidence type="ECO:0000313" key="2">
    <source>
        <dbReference type="Proteomes" id="UP000282184"/>
    </source>
</evidence>
<dbReference type="Gene3D" id="1.25.40.10">
    <property type="entry name" value="Tetratricopeptide repeat domain"/>
    <property type="match status" value="1"/>
</dbReference>
<accession>A0A431U886</accession>
<dbReference type="SMART" id="SM00671">
    <property type="entry name" value="SEL1"/>
    <property type="match status" value="6"/>
</dbReference>
<evidence type="ECO:0000313" key="1">
    <source>
        <dbReference type="EMBL" id="RTQ52471.1"/>
    </source>
</evidence>
<dbReference type="InterPro" id="IPR011990">
    <property type="entry name" value="TPR-like_helical_dom_sf"/>
</dbReference>
<dbReference type="PANTHER" id="PTHR11102">
    <property type="entry name" value="SEL-1-LIKE PROTEIN"/>
    <property type="match status" value="1"/>
</dbReference>
<protein>
    <submittedName>
        <fullName evidence="1">Sel1 repeat family protein</fullName>
    </submittedName>
</protein>
<dbReference type="EMBL" id="RXOF01000002">
    <property type="protein sequence ID" value="RTQ52471.1"/>
    <property type="molecule type" value="Genomic_DNA"/>
</dbReference>
<reference evidence="1 2" key="1">
    <citation type="submission" date="2018-12" db="EMBL/GenBank/DDBJ databases">
        <title>Hymenobacter gummosus sp. nov., isolated from a spring.</title>
        <authorList>
            <person name="Nie L."/>
        </authorList>
    </citation>
    <scope>NUCLEOTIDE SEQUENCE [LARGE SCALE GENOMIC DNA]</scope>
    <source>
        <strain evidence="1 2">KCTC 52166</strain>
    </source>
</reference>
<sequence>MALTPTVFLVRAQFDSRVAAATTRWALVVMYRSRFTRNYSSRFIRRALALLHHAAEAGNVSAAGFLGLAYGDAWGVEQDYAQAVHWLQRAADAGHRLACYNLGMCYDNGYGVPQSPAKAFHYYRRAAVLGDSEAMQAVGSFYFRGDGVAQDLTQARKWYRKSARLGHADAMCDLARCYQRGVGGPRNHRLAVCWFQSAIDGGCTRAHTGLGLEYTRPEYQNWSLARHHLELAAEANQAHAMYMLGRWATEKWDGTGNLADARFWFEKAAAQHHEGAILQLAELLGEEF</sequence>
<dbReference type="SUPFAM" id="SSF81901">
    <property type="entry name" value="HCP-like"/>
    <property type="match status" value="1"/>
</dbReference>
<name>A0A431U886_9BACT</name>
<keyword evidence="2" id="KW-1185">Reference proteome</keyword>
<proteinExistence type="predicted"/>
<dbReference type="InterPro" id="IPR050767">
    <property type="entry name" value="Sel1_AlgK"/>
</dbReference>
<dbReference type="Pfam" id="PF08238">
    <property type="entry name" value="Sel1"/>
    <property type="match status" value="6"/>
</dbReference>
<dbReference type="InterPro" id="IPR006597">
    <property type="entry name" value="Sel1-like"/>
</dbReference>
<dbReference type="Proteomes" id="UP000282184">
    <property type="component" value="Unassembled WGS sequence"/>
</dbReference>
<comment type="caution">
    <text evidence="1">The sequence shown here is derived from an EMBL/GenBank/DDBJ whole genome shotgun (WGS) entry which is preliminary data.</text>
</comment>
<organism evidence="1 2">
    <name type="scientific">Hymenobacter gummosus</name>
    <dbReference type="NCBI Taxonomy" id="1776032"/>
    <lineage>
        <taxon>Bacteria</taxon>
        <taxon>Pseudomonadati</taxon>
        <taxon>Bacteroidota</taxon>
        <taxon>Cytophagia</taxon>
        <taxon>Cytophagales</taxon>
        <taxon>Hymenobacteraceae</taxon>
        <taxon>Hymenobacter</taxon>
    </lineage>
</organism>